<evidence type="ECO:0000313" key="1">
    <source>
        <dbReference type="EMBL" id="MDH2051139.1"/>
    </source>
</evidence>
<reference evidence="1" key="1">
    <citation type="submission" date="2022-09" db="EMBL/GenBank/DDBJ databases">
        <title>Intensive care unit water sources are persistently colonized with multi-drug resistant bacteria and are the site of extensive horizontal gene transfer of antibiotic resistance genes.</title>
        <authorList>
            <person name="Diorio-Toth L."/>
        </authorList>
    </citation>
    <scope>NUCLEOTIDE SEQUENCE</scope>
    <source>
        <strain evidence="1">GD03676</strain>
    </source>
</reference>
<dbReference type="AlphaFoldDB" id="A0AA43B1V5"/>
<evidence type="ECO:0000313" key="2">
    <source>
        <dbReference type="Proteomes" id="UP001161276"/>
    </source>
</evidence>
<dbReference type="Proteomes" id="UP001161276">
    <property type="component" value="Unassembled WGS sequence"/>
</dbReference>
<proteinExistence type="predicted"/>
<organism evidence="1 2">
    <name type="scientific">Achromobacter marplatensis</name>
    <dbReference type="NCBI Taxonomy" id="470868"/>
    <lineage>
        <taxon>Bacteria</taxon>
        <taxon>Pseudomonadati</taxon>
        <taxon>Pseudomonadota</taxon>
        <taxon>Betaproteobacteria</taxon>
        <taxon>Burkholderiales</taxon>
        <taxon>Alcaligenaceae</taxon>
        <taxon>Achromobacter</taxon>
    </lineage>
</organism>
<name>A0AA43B1V5_9BURK</name>
<accession>A0AA43B1V5</accession>
<dbReference type="EMBL" id="JAOCKG010000004">
    <property type="protein sequence ID" value="MDH2051139.1"/>
    <property type="molecule type" value="Genomic_DNA"/>
</dbReference>
<comment type="caution">
    <text evidence="1">The sequence shown here is derived from an EMBL/GenBank/DDBJ whole genome shotgun (WGS) entry which is preliminary data.</text>
</comment>
<sequence>MAFIAAKRPVAATKIDLTANDQHGNAINIEFVAQYRRHMPDDLADLKDGMANSVRVQQGLELVERPDGSPVPPYAYTSDMAFIKDKLVGWLGVKDGGGDAIPYSEQALENVLSDWPELIGPLFKGFFSAHEGARQKN</sequence>
<gene>
    <name evidence="1" type="ORF">N5K24_12070</name>
</gene>
<dbReference type="RefSeq" id="WP_280026858.1">
    <property type="nucleotide sequence ID" value="NZ_CBDEUO010000003.1"/>
</dbReference>
<protein>
    <submittedName>
        <fullName evidence="1">Uncharacterized protein</fullName>
    </submittedName>
</protein>